<evidence type="ECO:0000313" key="2">
    <source>
        <dbReference type="EMBL" id="VEL07835.1"/>
    </source>
</evidence>
<dbReference type="AlphaFoldDB" id="A0A3S5CBM3"/>
<dbReference type="Proteomes" id="UP000784294">
    <property type="component" value="Unassembled WGS sequence"/>
</dbReference>
<gene>
    <name evidence="2" type="ORF">PXEA_LOCUS1275</name>
</gene>
<evidence type="ECO:0000313" key="3">
    <source>
        <dbReference type="Proteomes" id="UP000784294"/>
    </source>
</evidence>
<organism evidence="2 3">
    <name type="scientific">Protopolystoma xenopodis</name>
    <dbReference type="NCBI Taxonomy" id="117903"/>
    <lineage>
        <taxon>Eukaryota</taxon>
        <taxon>Metazoa</taxon>
        <taxon>Spiralia</taxon>
        <taxon>Lophotrochozoa</taxon>
        <taxon>Platyhelminthes</taxon>
        <taxon>Monogenea</taxon>
        <taxon>Polyopisthocotylea</taxon>
        <taxon>Polystomatidea</taxon>
        <taxon>Polystomatidae</taxon>
        <taxon>Protopolystoma</taxon>
    </lineage>
</organism>
<proteinExistence type="predicted"/>
<evidence type="ECO:0000256" key="1">
    <source>
        <dbReference type="SAM" id="MobiDB-lite"/>
    </source>
</evidence>
<protein>
    <submittedName>
        <fullName evidence="2">Uncharacterized protein</fullName>
    </submittedName>
</protein>
<name>A0A3S5CBM3_9PLAT</name>
<accession>A0A3S5CBM3</accession>
<reference evidence="2" key="1">
    <citation type="submission" date="2018-11" db="EMBL/GenBank/DDBJ databases">
        <authorList>
            <consortium name="Pathogen Informatics"/>
        </authorList>
    </citation>
    <scope>NUCLEOTIDE SEQUENCE</scope>
</reference>
<feature type="region of interest" description="Disordered" evidence="1">
    <location>
        <begin position="150"/>
        <end position="181"/>
    </location>
</feature>
<comment type="caution">
    <text evidence="2">The sequence shown here is derived from an EMBL/GenBank/DDBJ whole genome shotgun (WGS) entry which is preliminary data.</text>
</comment>
<feature type="region of interest" description="Disordered" evidence="1">
    <location>
        <begin position="27"/>
        <end position="66"/>
    </location>
</feature>
<sequence length="181" mass="18801">MSGSLHPGFYLPQASRPSILPRITQLNSRFPRPRGPPLPSGAGPNAGPRIVGHFRGSPSPRLQHTRGAGLRMWSRENSVCPRGSTSFGLRHPYPGSSSGSGSSYSQATPLWFHASVAAASSHHAAAARNIQSTLTSATDSTFLASVDLNSTGNGDLEDRPVGGKSSATGGRKPTGLETGDC</sequence>
<dbReference type="EMBL" id="CAAALY010002562">
    <property type="protein sequence ID" value="VEL07835.1"/>
    <property type="molecule type" value="Genomic_DNA"/>
</dbReference>
<keyword evidence="3" id="KW-1185">Reference proteome</keyword>